<reference evidence="4" key="1">
    <citation type="submission" date="2016-11" db="EMBL/GenBank/DDBJ databases">
        <authorList>
            <person name="Varghese N."/>
            <person name="Submissions S."/>
        </authorList>
    </citation>
    <scope>NUCLEOTIDE SEQUENCE [LARGE SCALE GENOMIC DNA]</scope>
    <source>
        <strain evidence="4">DSM 24579</strain>
    </source>
</reference>
<dbReference type="Gene3D" id="3.40.50.2000">
    <property type="entry name" value="Glycogen Phosphorylase B"/>
    <property type="match status" value="2"/>
</dbReference>
<accession>A0A1M5FJT1</accession>
<organism evidence="3 4">
    <name type="scientific">Salegentibacter echinorum</name>
    <dbReference type="NCBI Taxonomy" id="1073325"/>
    <lineage>
        <taxon>Bacteria</taxon>
        <taxon>Pseudomonadati</taxon>
        <taxon>Bacteroidota</taxon>
        <taxon>Flavobacteriia</taxon>
        <taxon>Flavobacteriales</taxon>
        <taxon>Flavobacteriaceae</taxon>
        <taxon>Salegentibacter</taxon>
    </lineage>
</organism>
<dbReference type="PANTHER" id="PTHR12526">
    <property type="entry name" value="GLYCOSYLTRANSFERASE"/>
    <property type="match status" value="1"/>
</dbReference>
<dbReference type="EMBL" id="FQVT01000003">
    <property type="protein sequence ID" value="SHF91402.1"/>
    <property type="molecule type" value="Genomic_DNA"/>
</dbReference>
<sequence>MKILQLVTKRQYRGAEVFAANLSEELIKLGHEIVFAGLYKNNDNILEVEDAENLDISEEKNTPLSLSLIRSLISIVKKTKPDIVQCNGSDTLKYMVAASYFLPKIPITYRNISTISEWMGSKVKLQLYKALFNRVAHVSSVGSGPREDLILTLNYPKSKTSVLRRGIPGEQKEIKLCAQNLRNELEFTQDTKIVMHVGNFSPEKNHRFLLDVFQKIAKDHEKIKLVCVGDGITYDKIQTEIQERKLGGIIHLLGFKKNIPELLAGADCVVLSSLIEGVPGIILEAAVQGKPCVASNVGGVKEVLIDKKTGYIIDDFDADVFADKIKQLCLNDQLRFKLGENAQKLVFKEFNPLKNAKKFEALYLKLIKES</sequence>
<name>A0A1M5FJT1_SALEC</name>
<dbReference type="PANTHER" id="PTHR12526:SF637">
    <property type="entry name" value="GLYCOSYLTRANSFERASE EPSF-RELATED"/>
    <property type="match status" value="1"/>
</dbReference>
<dbReference type="CDD" id="cd03811">
    <property type="entry name" value="GT4_GT28_WabH-like"/>
    <property type="match status" value="1"/>
</dbReference>
<evidence type="ECO:0000259" key="2">
    <source>
        <dbReference type="Pfam" id="PF13439"/>
    </source>
</evidence>
<evidence type="ECO:0000259" key="1">
    <source>
        <dbReference type="Pfam" id="PF00534"/>
    </source>
</evidence>
<dbReference type="Proteomes" id="UP000183945">
    <property type="component" value="Unassembled WGS sequence"/>
</dbReference>
<dbReference type="OrthoDB" id="1522162at2"/>
<dbReference type="InterPro" id="IPR001296">
    <property type="entry name" value="Glyco_trans_1"/>
</dbReference>
<dbReference type="RefSeq" id="WP_072878150.1">
    <property type="nucleotide sequence ID" value="NZ_FQVT01000003.1"/>
</dbReference>
<dbReference type="STRING" id="1073325.SAMN05444483_103211"/>
<dbReference type="Pfam" id="PF00534">
    <property type="entry name" value="Glycos_transf_1"/>
    <property type="match status" value="1"/>
</dbReference>
<proteinExistence type="predicted"/>
<gene>
    <name evidence="3" type="ORF">SAMN05444483_103211</name>
</gene>
<feature type="domain" description="Glycosyltransferase subfamily 4-like N-terminal" evidence="2">
    <location>
        <begin position="13"/>
        <end position="168"/>
    </location>
</feature>
<evidence type="ECO:0000313" key="4">
    <source>
        <dbReference type="Proteomes" id="UP000183945"/>
    </source>
</evidence>
<dbReference type="InterPro" id="IPR028098">
    <property type="entry name" value="Glyco_trans_4-like_N"/>
</dbReference>
<evidence type="ECO:0000313" key="3">
    <source>
        <dbReference type="EMBL" id="SHF91402.1"/>
    </source>
</evidence>
<keyword evidence="4" id="KW-1185">Reference proteome</keyword>
<dbReference type="AlphaFoldDB" id="A0A1M5FJT1"/>
<dbReference type="GO" id="GO:0016757">
    <property type="term" value="F:glycosyltransferase activity"/>
    <property type="evidence" value="ECO:0007669"/>
    <property type="project" value="InterPro"/>
</dbReference>
<dbReference type="Pfam" id="PF13439">
    <property type="entry name" value="Glyco_transf_4"/>
    <property type="match status" value="1"/>
</dbReference>
<feature type="domain" description="Glycosyl transferase family 1" evidence="1">
    <location>
        <begin position="180"/>
        <end position="344"/>
    </location>
</feature>
<keyword evidence="3" id="KW-0808">Transferase</keyword>
<dbReference type="SUPFAM" id="SSF53756">
    <property type="entry name" value="UDP-Glycosyltransferase/glycogen phosphorylase"/>
    <property type="match status" value="1"/>
</dbReference>
<protein>
    <submittedName>
        <fullName evidence="3">Glycosyltransferase involved in cell wall bisynthesis</fullName>
    </submittedName>
</protein>